<evidence type="ECO:0000313" key="1">
    <source>
        <dbReference type="EMBL" id="MBB6356947.1"/>
    </source>
</evidence>
<protein>
    <submittedName>
        <fullName evidence="1">Uncharacterized protein</fullName>
    </submittedName>
</protein>
<dbReference type="Proteomes" id="UP000536262">
    <property type="component" value="Unassembled WGS sequence"/>
</dbReference>
<keyword evidence="2" id="KW-1185">Reference proteome</keyword>
<dbReference type="EMBL" id="JACHOU010000018">
    <property type="protein sequence ID" value="MBB6356947.1"/>
    <property type="molecule type" value="Genomic_DNA"/>
</dbReference>
<comment type="caution">
    <text evidence="1">The sequence shown here is derived from an EMBL/GenBank/DDBJ whole genome shotgun (WGS) entry which is preliminary data.</text>
</comment>
<sequence length="131" mass="14421">MEQTQIADWLDDFAKQVTDGMTGRPDPNSEIPAKLADLVGLACSPDRKASFDSLLCYIMAANGLHAAAARARSMNDYRWARSLHEQGQLFLSYATGDLALMVHHILNGGEAPLTTYVEPESPVHRPTDTRH</sequence>
<dbReference type="RefSeq" id="WP_184701485.1">
    <property type="nucleotide sequence ID" value="NZ_BAABEG010000001.1"/>
</dbReference>
<evidence type="ECO:0000313" key="2">
    <source>
        <dbReference type="Proteomes" id="UP000536262"/>
    </source>
</evidence>
<proteinExistence type="predicted"/>
<accession>A0A7X0FC51</accession>
<organism evidence="1 2">
    <name type="scientific">Aminobacter aganoensis</name>
    <dbReference type="NCBI Taxonomy" id="83264"/>
    <lineage>
        <taxon>Bacteria</taxon>
        <taxon>Pseudomonadati</taxon>
        <taxon>Pseudomonadota</taxon>
        <taxon>Alphaproteobacteria</taxon>
        <taxon>Hyphomicrobiales</taxon>
        <taxon>Phyllobacteriaceae</taxon>
        <taxon>Aminobacter</taxon>
    </lineage>
</organism>
<dbReference type="AlphaFoldDB" id="A0A7X0FC51"/>
<reference evidence="1 2" key="1">
    <citation type="submission" date="2020-08" db="EMBL/GenBank/DDBJ databases">
        <title>Genomic Encyclopedia of Type Strains, Phase IV (KMG-IV): sequencing the most valuable type-strain genomes for metagenomic binning, comparative biology and taxonomic classification.</title>
        <authorList>
            <person name="Goeker M."/>
        </authorList>
    </citation>
    <scope>NUCLEOTIDE SEQUENCE [LARGE SCALE GENOMIC DNA]</scope>
    <source>
        <strain evidence="1 2">DSM 7051</strain>
    </source>
</reference>
<name>A0A7X0FC51_9HYPH</name>
<gene>
    <name evidence="1" type="ORF">GGR00_004765</name>
</gene>